<gene>
    <name evidence="8" type="ORF">Nans01_16150</name>
</gene>
<evidence type="ECO:0000313" key="8">
    <source>
        <dbReference type="EMBL" id="GLU47264.1"/>
    </source>
</evidence>
<dbReference type="InterPro" id="IPR002994">
    <property type="entry name" value="Surf1/Shy1"/>
</dbReference>
<accession>A0A9W6P4M4</accession>
<organism evidence="8 9">
    <name type="scientific">Nocardiopsis ansamitocini</name>
    <dbReference type="NCBI Taxonomy" id="1670832"/>
    <lineage>
        <taxon>Bacteria</taxon>
        <taxon>Bacillati</taxon>
        <taxon>Actinomycetota</taxon>
        <taxon>Actinomycetes</taxon>
        <taxon>Streptosporangiales</taxon>
        <taxon>Nocardiopsidaceae</taxon>
        <taxon>Nocardiopsis</taxon>
    </lineage>
</organism>
<dbReference type="Pfam" id="PF02104">
    <property type="entry name" value="SURF1"/>
    <property type="match status" value="1"/>
</dbReference>
<dbReference type="PANTHER" id="PTHR23427">
    <property type="entry name" value="SURFEIT LOCUS PROTEIN"/>
    <property type="match status" value="1"/>
</dbReference>
<reference evidence="8" key="1">
    <citation type="submission" date="2023-02" db="EMBL/GenBank/DDBJ databases">
        <title>Nocardiopsis ansamitocini NBRC 112285.</title>
        <authorList>
            <person name="Ichikawa N."/>
            <person name="Sato H."/>
            <person name="Tonouchi N."/>
        </authorList>
    </citation>
    <scope>NUCLEOTIDE SEQUENCE</scope>
    <source>
        <strain evidence="8">NBRC 112285</strain>
    </source>
</reference>
<dbReference type="InterPro" id="IPR045214">
    <property type="entry name" value="Surf1/Surf4"/>
</dbReference>
<comment type="subcellular location">
    <subcellularLocation>
        <location evidence="6">Cell membrane</location>
        <topology evidence="6">Multi-pass membrane protein</topology>
    </subcellularLocation>
    <subcellularLocation>
        <location evidence="1">Membrane</location>
    </subcellularLocation>
</comment>
<keyword evidence="5 6" id="KW-0472">Membrane</keyword>
<dbReference type="AlphaFoldDB" id="A0A9W6P4M4"/>
<dbReference type="Proteomes" id="UP001165092">
    <property type="component" value="Unassembled WGS sequence"/>
</dbReference>
<comment type="similarity">
    <text evidence="2 6">Belongs to the SURF1 family.</text>
</comment>
<evidence type="ECO:0000256" key="6">
    <source>
        <dbReference type="RuleBase" id="RU363076"/>
    </source>
</evidence>
<sequence length="274" mass="29392">MRFPLLRPNWLGIHLTALLAVLCCISFGYWQYQSAQQPDRATITNPVEDLNQADAIEDLLAPGDYMPQSLANEAVRATGAFDTNAQLLAPALSPEGQEGYYVITPLVTSGDTAVIVNRGWLPAEAADAPPPAAEGEVTVEGWLLPPQNEVEKGYTAMSVPDGQVARIAPALLVNEWPYRLYEGYVTLAGQTPAPTAGAAEGLREIPPPQPPEEISWNFRNLSYAAQWWVFAVAALAFWASLVRRELADRRAADGSEDGHGSAGPQPSAAGAVTD</sequence>
<evidence type="ECO:0000256" key="4">
    <source>
        <dbReference type="ARBA" id="ARBA00022989"/>
    </source>
</evidence>
<dbReference type="PANTHER" id="PTHR23427:SF2">
    <property type="entry name" value="SURFEIT LOCUS PROTEIN 1"/>
    <property type="match status" value="1"/>
</dbReference>
<feature type="compositionally biased region" description="Low complexity" evidence="7">
    <location>
        <begin position="262"/>
        <end position="274"/>
    </location>
</feature>
<feature type="transmembrane region" description="Helical" evidence="6">
    <location>
        <begin position="225"/>
        <end position="242"/>
    </location>
</feature>
<dbReference type="GO" id="GO:0005886">
    <property type="term" value="C:plasma membrane"/>
    <property type="evidence" value="ECO:0007669"/>
    <property type="project" value="UniProtKB-SubCell"/>
</dbReference>
<dbReference type="PROSITE" id="PS50895">
    <property type="entry name" value="SURF1"/>
    <property type="match status" value="1"/>
</dbReference>
<evidence type="ECO:0000256" key="5">
    <source>
        <dbReference type="ARBA" id="ARBA00023136"/>
    </source>
</evidence>
<evidence type="ECO:0000256" key="3">
    <source>
        <dbReference type="ARBA" id="ARBA00022692"/>
    </source>
</evidence>
<evidence type="ECO:0000256" key="2">
    <source>
        <dbReference type="ARBA" id="ARBA00007165"/>
    </source>
</evidence>
<dbReference type="RefSeq" id="WP_285758297.1">
    <property type="nucleotide sequence ID" value="NZ_BSQG01000002.1"/>
</dbReference>
<dbReference type="CDD" id="cd06662">
    <property type="entry name" value="SURF1"/>
    <property type="match status" value="1"/>
</dbReference>
<proteinExistence type="inferred from homology"/>
<comment type="caution">
    <text evidence="8">The sequence shown here is derived from an EMBL/GenBank/DDBJ whole genome shotgun (WGS) entry which is preliminary data.</text>
</comment>
<keyword evidence="3 6" id="KW-0812">Transmembrane</keyword>
<protein>
    <recommendedName>
        <fullName evidence="6">SURF1-like protein</fullName>
    </recommendedName>
</protein>
<keyword evidence="9" id="KW-1185">Reference proteome</keyword>
<keyword evidence="4 6" id="KW-1133">Transmembrane helix</keyword>
<feature type="region of interest" description="Disordered" evidence="7">
    <location>
        <begin position="252"/>
        <end position="274"/>
    </location>
</feature>
<dbReference type="EMBL" id="BSQG01000002">
    <property type="protein sequence ID" value="GLU47264.1"/>
    <property type="molecule type" value="Genomic_DNA"/>
</dbReference>
<feature type="transmembrane region" description="Helical" evidence="6">
    <location>
        <begin position="12"/>
        <end position="32"/>
    </location>
</feature>
<evidence type="ECO:0000313" key="9">
    <source>
        <dbReference type="Proteomes" id="UP001165092"/>
    </source>
</evidence>
<name>A0A9W6P4M4_9ACTN</name>
<keyword evidence="6" id="KW-1003">Cell membrane</keyword>
<evidence type="ECO:0000256" key="1">
    <source>
        <dbReference type="ARBA" id="ARBA00004370"/>
    </source>
</evidence>
<evidence type="ECO:0000256" key="7">
    <source>
        <dbReference type="SAM" id="MobiDB-lite"/>
    </source>
</evidence>